<dbReference type="RefSeq" id="WP_187656225.1">
    <property type="nucleotide sequence ID" value="NZ_JACSOD020000507.1"/>
</dbReference>
<feature type="domain" description="CshA" evidence="2">
    <location>
        <begin position="55"/>
        <end position="125"/>
    </location>
</feature>
<accession>A0ABS2D0M7</accession>
<evidence type="ECO:0000313" key="4">
    <source>
        <dbReference type="Proteomes" id="UP000759529"/>
    </source>
</evidence>
<dbReference type="Pfam" id="PF19076">
    <property type="entry name" value="CshA_repeat"/>
    <property type="match status" value="1"/>
</dbReference>
<comment type="caution">
    <text evidence="3">The sequence shown here is derived from an EMBL/GenBank/DDBJ whole genome shotgun (WGS) entry which is preliminary data.</text>
</comment>
<feature type="signal peptide" evidence="1">
    <location>
        <begin position="1"/>
        <end position="20"/>
    </location>
</feature>
<dbReference type="EMBL" id="JACSOD020000507">
    <property type="protein sequence ID" value="MBM6500694.1"/>
    <property type="molecule type" value="Genomic_DNA"/>
</dbReference>
<evidence type="ECO:0000256" key="1">
    <source>
        <dbReference type="SAM" id="SignalP"/>
    </source>
</evidence>
<gene>
    <name evidence="3" type="ORF">H9X54_015485</name>
</gene>
<feature type="chain" id="PRO_5045323017" description="CshA domain-containing protein" evidence="1">
    <location>
        <begin position="21"/>
        <end position="471"/>
    </location>
</feature>
<dbReference type="InterPro" id="IPR026395">
    <property type="entry name" value="CshA_fibril"/>
</dbReference>
<evidence type="ECO:0000313" key="3">
    <source>
        <dbReference type="EMBL" id="MBM6500694.1"/>
    </source>
</evidence>
<keyword evidence="4" id="KW-1185">Reference proteome</keyword>
<organism evidence="3 4">
    <name type="scientific">Flavobacterium macrobrachii</name>
    <dbReference type="NCBI Taxonomy" id="591204"/>
    <lineage>
        <taxon>Bacteria</taxon>
        <taxon>Pseudomonadati</taxon>
        <taxon>Bacteroidota</taxon>
        <taxon>Flavobacteriia</taxon>
        <taxon>Flavobacteriales</taxon>
        <taxon>Flavobacteriaceae</taxon>
        <taxon>Flavobacterium</taxon>
    </lineage>
</organism>
<proteinExistence type="predicted"/>
<name>A0ABS2D0M7_9FLAO</name>
<reference evidence="3 4" key="1">
    <citation type="submission" date="2021-02" db="EMBL/GenBank/DDBJ databases">
        <authorList>
            <person name="Jung H.S."/>
            <person name="Chun B.H."/>
            <person name="Jeon C.O."/>
        </authorList>
    </citation>
    <scope>NUCLEOTIDE SEQUENCE [LARGE SCALE GENOMIC DNA]</scope>
    <source>
        <strain evidence="3 4">LMG 25203</strain>
    </source>
</reference>
<sequence length="471" mass="52413">MKKIYFLILLITSLTFISCSDDDSDYEDVLPVATNDVANYETLVSVTVNILLNDTSGDAIVPTTVSLVGGSDTDANGTLDKLVISNEGTWTVDTTTGSITFTPNMDFTGTPTLVKYTAKDAQGNISNEATVSLVLVPSVVLDLTQVPYPKLSDYKFFAGLLKNQIPSLNVLPLEPESTLFTDYALKKRFVWMPEGSKATYNGDGKLLELPVGAVLIKNFYYENVLPSNTTRIIETRLMIRKSTGWIFAEYVWNDEQTEAFYDLSGSFTSITWTQENGTPKTVANYRIPSETECFVCHKINNVAQPIGIKPQNLNNDFTFAEGTKNQLTKWIEVGYLDSSNLPSNITSAVDYKDSSKPLVDRVRSYLDINCAHCHNPEGHCSYRPMNFLFSATEGDQGLTNLGVCVNTEDMQGFPSNLSKIINPGSPNRSMLFYRINTNDQTYRMPLHGRSEIHTEGVNLIRSWIETLEPCQ</sequence>
<protein>
    <recommendedName>
        <fullName evidence="2">CshA domain-containing protein</fullName>
    </recommendedName>
</protein>
<keyword evidence="1" id="KW-0732">Signal</keyword>
<evidence type="ECO:0000259" key="2">
    <source>
        <dbReference type="Pfam" id="PF19076"/>
    </source>
</evidence>
<dbReference type="PROSITE" id="PS51257">
    <property type="entry name" value="PROKAR_LIPOPROTEIN"/>
    <property type="match status" value="1"/>
</dbReference>
<dbReference type="Proteomes" id="UP000759529">
    <property type="component" value="Unassembled WGS sequence"/>
</dbReference>